<evidence type="ECO:0000313" key="2">
    <source>
        <dbReference type="Proteomes" id="UP000244201"/>
    </source>
</evidence>
<accession>A0A2R4T282</accession>
<proteinExistence type="predicted"/>
<organism evidence="1 2">
    <name type="scientific">Streptomyces lunaelactis</name>
    <dbReference type="NCBI Taxonomy" id="1535768"/>
    <lineage>
        <taxon>Bacteria</taxon>
        <taxon>Bacillati</taxon>
        <taxon>Actinomycetota</taxon>
        <taxon>Actinomycetes</taxon>
        <taxon>Kitasatosporales</taxon>
        <taxon>Streptomycetaceae</taxon>
        <taxon>Streptomyces</taxon>
    </lineage>
</organism>
<dbReference type="RefSeq" id="WP_108148931.1">
    <property type="nucleotide sequence ID" value="NZ_CP026304.1"/>
</dbReference>
<protein>
    <submittedName>
        <fullName evidence="1">Uncharacterized protein</fullName>
    </submittedName>
</protein>
<dbReference type="EMBL" id="CP026304">
    <property type="protein sequence ID" value="AVZ73253.1"/>
    <property type="molecule type" value="Genomic_DNA"/>
</dbReference>
<sequence>MATLLSARSRLTVFHLEGLTVAYTTQSSDSRGLGDIAVVTVVAPDSSTGDHLWRLAASMFTNPPPGQTQARWILTQCTRARAVKAPTYRDLPDAKWTADLTRELHLDALFANHAILRTGRLTIE</sequence>
<dbReference type="GeneID" id="55656525"/>
<gene>
    <name evidence="1" type="ORF">SLUN_14740</name>
</gene>
<dbReference type="OrthoDB" id="4297937at2"/>
<name>A0A2R4T282_9ACTN</name>
<reference evidence="1 2" key="1">
    <citation type="submission" date="2018-01" db="EMBL/GenBank/DDBJ databases">
        <title>Complete genome sequence of Streptomyces lunaelactis MM109T, a Ferroverdin A producer isolated from cave moonmilk deposits.</title>
        <authorList>
            <person name="Naome A."/>
            <person name="Martinet L."/>
            <person name="Maciejewska M."/>
            <person name="Anderssen S."/>
            <person name="Adam D."/>
            <person name="Tenconi E."/>
            <person name="Deflandre B."/>
            <person name="Arguelles-Arias A."/>
            <person name="Calusinska M."/>
            <person name="Copieters W."/>
            <person name="Karim L."/>
            <person name="Hanikenne M."/>
            <person name="Baurain D."/>
            <person name="van Wezel G."/>
            <person name="Smargiasso N."/>
            <person name="de Pauw E."/>
            <person name="Delfosse P."/>
            <person name="Rigali S."/>
        </authorList>
    </citation>
    <scope>NUCLEOTIDE SEQUENCE [LARGE SCALE GENOMIC DNA]</scope>
    <source>
        <strain evidence="1 2">MM109</strain>
    </source>
</reference>
<evidence type="ECO:0000313" key="1">
    <source>
        <dbReference type="EMBL" id="AVZ73253.1"/>
    </source>
</evidence>
<keyword evidence="2" id="KW-1185">Reference proteome</keyword>
<dbReference type="AlphaFoldDB" id="A0A2R4T282"/>
<dbReference type="KEGG" id="slk:SLUN_14740"/>
<dbReference type="Proteomes" id="UP000244201">
    <property type="component" value="Chromosome"/>
</dbReference>